<evidence type="ECO:0000256" key="1">
    <source>
        <dbReference type="ARBA" id="ARBA00004123"/>
    </source>
</evidence>
<evidence type="ECO:0000256" key="3">
    <source>
        <dbReference type="ARBA" id="ARBA00023015"/>
    </source>
</evidence>
<evidence type="ECO:0000256" key="7">
    <source>
        <dbReference type="ARBA" id="ARBA00023242"/>
    </source>
</evidence>
<dbReference type="PANTHER" id="PTHR31985">
    <property type="entry name" value="ETHYLENE-RESPONSIVE TRANSCRIPTION FACTOR ERF042-RELATED"/>
    <property type="match status" value="1"/>
</dbReference>
<dbReference type="GO" id="GO:0006952">
    <property type="term" value="P:defense response"/>
    <property type="evidence" value="ECO:0007669"/>
    <property type="project" value="UniProtKB-KW"/>
</dbReference>
<feature type="compositionally biased region" description="Low complexity" evidence="9">
    <location>
        <begin position="1"/>
        <end position="33"/>
    </location>
</feature>
<keyword evidence="4" id="KW-0238">DNA-binding</keyword>
<keyword evidence="3" id="KW-0805">Transcription regulation</keyword>
<feature type="region of interest" description="Disordered" evidence="9">
    <location>
        <begin position="1"/>
        <end position="36"/>
    </location>
</feature>
<evidence type="ECO:0000256" key="5">
    <source>
        <dbReference type="ARBA" id="ARBA00023159"/>
    </source>
</evidence>
<dbReference type="AlphaFoldDB" id="A0AAE1VKP0"/>
<feature type="compositionally biased region" description="Low complexity" evidence="9">
    <location>
        <begin position="178"/>
        <end position="189"/>
    </location>
</feature>
<feature type="domain" description="AP2/ERF" evidence="10">
    <location>
        <begin position="65"/>
        <end position="122"/>
    </location>
</feature>
<protein>
    <recommendedName>
        <fullName evidence="10">AP2/ERF domain-containing protein</fullName>
    </recommendedName>
</protein>
<keyword evidence="2" id="KW-0611">Plant defense</keyword>
<comment type="similarity">
    <text evidence="8">Belongs to the AP2/ERF transcription factor family. ERF subfamily.</text>
</comment>
<dbReference type="Proteomes" id="UP001291623">
    <property type="component" value="Unassembled WGS sequence"/>
</dbReference>
<dbReference type="InterPro" id="IPR051032">
    <property type="entry name" value="AP2/ERF_TF_ERF_subfamily"/>
</dbReference>
<evidence type="ECO:0000313" key="12">
    <source>
        <dbReference type="Proteomes" id="UP001291623"/>
    </source>
</evidence>
<dbReference type="GO" id="GO:0003677">
    <property type="term" value="F:DNA binding"/>
    <property type="evidence" value="ECO:0007669"/>
    <property type="project" value="UniProtKB-KW"/>
</dbReference>
<sequence>MEDKSLNIFNNNTNNQTTSSSSSSSLTKRPTTLVSSKQEINHYKETKCTNSNEKTKKIDDSKHTIYHGVRKRSWGKWVSEIREPRKKSRIWLGTFATPEMAARAHDVAAIAIKGHLALLNFPELAHQFPKPASKCAKDIQAAAAKAAALDICTRNCMEEQSKGESMEVPCSPDEETESSVSASSLRSNNEDPFLDLPDLLQDLSKKIDKFCNYNSPWDLAGAESNNSIHSEFWPEEDLYLWDYNHGNVFEVPQL</sequence>
<evidence type="ECO:0000256" key="4">
    <source>
        <dbReference type="ARBA" id="ARBA00023125"/>
    </source>
</evidence>
<evidence type="ECO:0000259" key="10">
    <source>
        <dbReference type="PROSITE" id="PS51032"/>
    </source>
</evidence>
<comment type="caution">
    <text evidence="11">The sequence shown here is derived from an EMBL/GenBank/DDBJ whole genome shotgun (WGS) entry which is preliminary data.</text>
</comment>
<dbReference type="GO" id="GO:0003700">
    <property type="term" value="F:DNA-binding transcription factor activity"/>
    <property type="evidence" value="ECO:0007669"/>
    <property type="project" value="InterPro"/>
</dbReference>
<name>A0AAE1VKP0_9SOLA</name>
<dbReference type="EMBL" id="JAVYJV010000008">
    <property type="protein sequence ID" value="KAK4364449.1"/>
    <property type="molecule type" value="Genomic_DNA"/>
</dbReference>
<dbReference type="PANTHER" id="PTHR31985:SF291">
    <property type="entry name" value="ETHYLENE-RESPONSIVE TRANSCRIPTION FACTOR ERF038-LIKE"/>
    <property type="match status" value="1"/>
</dbReference>
<dbReference type="PROSITE" id="PS51032">
    <property type="entry name" value="AP2_ERF"/>
    <property type="match status" value="1"/>
</dbReference>
<feature type="region of interest" description="Disordered" evidence="9">
    <location>
        <begin position="162"/>
        <end position="189"/>
    </location>
</feature>
<gene>
    <name evidence="11" type="ORF">RND71_015807</name>
</gene>
<reference evidence="11" key="1">
    <citation type="submission" date="2023-12" db="EMBL/GenBank/DDBJ databases">
        <title>Genome assembly of Anisodus tanguticus.</title>
        <authorList>
            <person name="Wang Y.-J."/>
        </authorList>
    </citation>
    <scope>NUCLEOTIDE SEQUENCE</scope>
    <source>
        <strain evidence="11">KB-2021</strain>
        <tissue evidence="11">Leaf</tissue>
    </source>
</reference>
<dbReference type="SUPFAM" id="SSF54171">
    <property type="entry name" value="DNA-binding domain"/>
    <property type="match status" value="1"/>
</dbReference>
<accession>A0AAE1VKP0</accession>
<dbReference type="GO" id="GO:0005634">
    <property type="term" value="C:nucleus"/>
    <property type="evidence" value="ECO:0007669"/>
    <property type="project" value="UniProtKB-SubCell"/>
</dbReference>
<dbReference type="Pfam" id="PF00847">
    <property type="entry name" value="AP2"/>
    <property type="match status" value="1"/>
</dbReference>
<keyword evidence="12" id="KW-1185">Reference proteome</keyword>
<comment type="subcellular location">
    <subcellularLocation>
        <location evidence="1">Nucleus</location>
    </subcellularLocation>
</comment>
<dbReference type="FunFam" id="3.30.730.10:FF:000001">
    <property type="entry name" value="Ethylene-responsive transcription factor 2"/>
    <property type="match status" value="1"/>
</dbReference>
<evidence type="ECO:0000256" key="6">
    <source>
        <dbReference type="ARBA" id="ARBA00023163"/>
    </source>
</evidence>
<evidence type="ECO:0000256" key="8">
    <source>
        <dbReference type="ARBA" id="ARBA00024343"/>
    </source>
</evidence>
<dbReference type="Gene3D" id="3.30.730.10">
    <property type="entry name" value="AP2/ERF domain"/>
    <property type="match status" value="1"/>
</dbReference>
<dbReference type="PRINTS" id="PR00367">
    <property type="entry name" value="ETHRSPELEMNT"/>
</dbReference>
<organism evidence="11 12">
    <name type="scientific">Anisodus tanguticus</name>
    <dbReference type="NCBI Taxonomy" id="243964"/>
    <lineage>
        <taxon>Eukaryota</taxon>
        <taxon>Viridiplantae</taxon>
        <taxon>Streptophyta</taxon>
        <taxon>Embryophyta</taxon>
        <taxon>Tracheophyta</taxon>
        <taxon>Spermatophyta</taxon>
        <taxon>Magnoliopsida</taxon>
        <taxon>eudicotyledons</taxon>
        <taxon>Gunneridae</taxon>
        <taxon>Pentapetalae</taxon>
        <taxon>asterids</taxon>
        <taxon>lamiids</taxon>
        <taxon>Solanales</taxon>
        <taxon>Solanaceae</taxon>
        <taxon>Solanoideae</taxon>
        <taxon>Hyoscyameae</taxon>
        <taxon>Anisodus</taxon>
    </lineage>
</organism>
<proteinExistence type="inferred from homology"/>
<dbReference type="SMART" id="SM00380">
    <property type="entry name" value="AP2"/>
    <property type="match status" value="1"/>
</dbReference>
<evidence type="ECO:0000313" key="11">
    <source>
        <dbReference type="EMBL" id="KAK4364449.1"/>
    </source>
</evidence>
<evidence type="ECO:0000256" key="9">
    <source>
        <dbReference type="SAM" id="MobiDB-lite"/>
    </source>
</evidence>
<keyword evidence="5" id="KW-0010">Activator</keyword>
<keyword evidence="7" id="KW-0539">Nucleus</keyword>
<dbReference type="CDD" id="cd00018">
    <property type="entry name" value="AP2"/>
    <property type="match status" value="1"/>
</dbReference>
<evidence type="ECO:0000256" key="2">
    <source>
        <dbReference type="ARBA" id="ARBA00022821"/>
    </source>
</evidence>
<dbReference type="InterPro" id="IPR001471">
    <property type="entry name" value="AP2/ERF_dom"/>
</dbReference>
<dbReference type="InterPro" id="IPR016177">
    <property type="entry name" value="DNA-bd_dom_sf"/>
</dbReference>
<keyword evidence="6" id="KW-0804">Transcription</keyword>
<dbReference type="InterPro" id="IPR036955">
    <property type="entry name" value="AP2/ERF_dom_sf"/>
</dbReference>